<feature type="compositionally biased region" description="Basic residues" evidence="1">
    <location>
        <begin position="119"/>
        <end position="133"/>
    </location>
</feature>
<proteinExistence type="predicted"/>
<accession>A0A2N0X8W1</accession>
<evidence type="ECO:0000313" key="3">
    <source>
        <dbReference type="Proteomes" id="UP000233249"/>
    </source>
</evidence>
<comment type="caution">
    <text evidence="2">The sequence shown here is derived from an EMBL/GenBank/DDBJ whole genome shotgun (WGS) entry which is preliminary data.</text>
</comment>
<dbReference type="EMBL" id="PJAF01000006">
    <property type="protein sequence ID" value="PKF69151.1"/>
    <property type="molecule type" value="Genomic_DNA"/>
</dbReference>
<dbReference type="RefSeq" id="WP_101173153.1">
    <property type="nucleotide sequence ID" value="NZ_JAKRKB010000012.1"/>
</dbReference>
<evidence type="ECO:0000256" key="1">
    <source>
        <dbReference type="SAM" id="MobiDB-lite"/>
    </source>
</evidence>
<name>A0A2N0X8W1_9CORY</name>
<reference evidence="2 3" key="1">
    <citation type="submission" date="2017-12" db="EMBL/GenBank/DDBJ databases">
        <title>Corynebacterium mastitidis 16-1433 Genome.</title>
        <authorList>
            <person name="Gulvik C.A."/>
        </authorList>
    </citation>
    <scope>NUCLEOTIDE SEQUENCE [LARGE SCALE GENOMIC DNA]</scope>
    <source>
        <strain evidence="2 3">16-1433</strain>
    </source>
</reference>
<gene>
    <name evidence="2" type="ORF">CXB45_03125</name>
</gene>
<sequence>MSENLNELLKQRAEATGVAGNRATFEFGTETFSFLDPVLMDDEEKEELAELTHDVDIAEFYMGEDEYERFVSTTATIELDNGETIEVTGSSSIFFLAFREHLKGLTDEDPAGNPTRPNRSSRRAAVRKRQKRR</sequence>
<evidence type="ECO:0000313" key="2">
    <source>
        <dbReference type="EMBL" id="PKF69151.1"/>
    </source>
</evidence>
<evidence type="ECO:0008006" key="4">
    <source>
        <dbReference type="Google" id="ProtNLM"/>
    </source>
</evidence>
<dbReference type="OrthoDB" id="3627888at2"/>
<feature type="region of interest" description="Disordered" evidence="1">
    <location>
        <begin position="105"/>
        <end position="133"/>
    </location>
</feature>
<dbReference type="AlphaFoldDB" id="A0A2N0X8W1"/>
<dbReference type="Proteomes" id="UP000233249">
    <property type="component" value="Unassembled WGS sequence"/>
</dbReference>
<protein>
    <recommendedName>
        <fullName evidence="4">Tail assembly chaperone</fullName>
    </recommendedName>
</protein>
<organism evidence="2 3">
    <name type="scientific">Corynebacterium mastitidis</name>
    <dbReference type="NCBI Taxonomy" id="161890"/>
    <lineage>
        <taxon>Bacteria</taxon>
        <taxon>Bacillati</taxon>
        <taxon>Actinomycetota</taxon>
        <taxon>Actinomycetes</taxon>
        <taxon>Mycobacteriales</taxon>
        <taxon>Corynebacteriaceae</taxon>
        <taxon>Corynebacterium</taxon>
    </lineage>
</organism>